<accession>A0A1U7W7S1</accession>
<feature type="coiled-coil region" evidence="1">
    <location>
        <begin position="107"/>
        <end position="138"/>
    </location>
</feature>
<proteinExistence type="predicted"/>
<dbReference type="RefSeq" id="XP_009776062.1">
    <property type="nucleotide sequence ID" value="XM_009777760.1"/>
</dbReference>
<feature type="region of interest" description="Disordered" evidence="2">
    <location>
        <begin position="156"/>
        <end position="188"/>
    </location>
</feature>
<name>A0A1U7W7S1_NICSY</name>
<evidence type="ECO:0000313" key="3">
    <source>
        <dbReference type="Proteomes" id="UP000189701"/>
    </source>
</evidence>
<dbReference type="OrthoDB" id="1243099at2759"/>
<evidence type="ECO:0000313" key="4">
    <source>
        <dbReference type="RefSeq" id="XP_009776062.1"/>
    </source>
</evidence>
<dbReference type="AlphaFoldDB" id="A0A1U7W7S1"/>
<gene>
    <name evidence="4" type="primary">LOC104225878</name>
</gene>
<sequence length="442" mass="50584">MTSEDEIYRGKVNDEDAWLIKDFYGPYFFASHDLTSWTSEFEYGSKGWYWDEYSRLVDSAKRRCLLTTVMKDWSKERDELAQKSDNFGLVVHNLDSDLSAKVDACNAQQFNDELYEAEKNLLDQIEELKQEYQSLDHIFLEDVHVKKSALESSRSMVSQPHSGGVTDVTGLGDLPVPRKVQSSGVTRSSSSPKLVDQFLAPSVNPDCRWLITFFVLEDARIFSVPVGVASYLRCLVTEEDQAMMDAMEVPCLFNYGQHALNRDSVLHHEAFLQIREQLSQHEVEVRELNEKRDIYKLLSEKLQAKLEAARSEHAEMAEQVQYRFEQIGQLQVKKIEELQSQLDLTISDKSNLANEIESAKSEVTVANTKADAKVAQFKVDVEAIQVQDKKMVDHVRWKARRKAIVGVHAQDFDILTEIENVKAEEAKAQMLAFPKEDSESLR</sequence>
<reference evidence="4" key="2">
    <citation type="submission" date="2025-08" db="UniProtKB">
        <authorList>
            <consortium name="RefSeq"/>
        </authorList>
    </citation>
    <scope>IDENTIFICATION</scope>
    <source>
        <tissue evidence="4">Leaf</tissue>
    </source>
</reference>
<feature type="coiled-coil region" evidence="1">
    <location>
        <begin position="271"/>
        <end position="369"/>
    </location>
</feature>
<evidence type="ECO:0000256" key="2">
    <source>
        <dbReference type="SAM" id="MobiDB-lite"/>
    </source>
</evidence>
<protein>
    <submittedName>
        <fullName evidence="4">Uncharacterized protein LOC104225878</fullName>
    </submittedName>
</protein>
<dbReference type="Proteomes" id="UP000189701">
    <property type="component" value="Unplaced"/>
</dbReference>
<organism evidence="3 4">
    <name type="scientific">Nicotiana sylvestris</name>
    <name type="common">Wood tobacco</name>
    <name type="synonym">South American tobacco</name>
    <dbReference type="NCBI Taxonomy" id="4096"/>
    <lineage>
        <taxon>Eukaryota</taxon>
        <taxon>Viridiplantae</taxon>
        <taxon>Streptophyta</taxon>
        <taxon>Embryophyta</taxon>
        <taxon>Tracheophyta</taxon>
        <taxon>Spermatophyta</taxon>
        <taxon>Magnoliopsida</taxon>
        <taxon>eudicotyledons</taxon>
        <taxon>Gunneridae</taxon>
        <taxon>Pentapetalae</taxon>
        <taxon>asterids</taxon>
        <taxon>lamiids</taxon>
        <taxon>Solanales</taxon>
        <taxon>Solanaceae</taxon>
        <taxon>Nicotianoideae</taxon>
        <taxon>Nicotianeae</taxon>
        <taxon>Nicotiana</taxon>
    </lineage>
</organism>
<reference evidence="3" key="1">
    <citation type="journal article" date="2013" name="Genome Biol.">
        <title>Reference genomes and transcriptomes of Nicotiana sylvestris and Nicotiana tomentosiformis.</title>
        <authorList>
            <person name="Sierro N."/>
            <person name="Battey J.N."/>
            <person name="Ouadi S."/>
            <person name="Bovet L."/>
            <person name="Goepfert S."/>
            <person name="Bakaher N."/>
            <person name="Peitsch M.C."/>
            <person name="Ivanov N.V."/>
        </authorList>
    </citation>
    <scope>NUCLEOTIDE SEQUENCE [LARGE SCALE GENOMIC DNA]</scope>
</reference>
<evidence type="ECO:0000256" key="1">
    <source>
        <dbReference type="SAM" id="Coils"/>
    </source>
</evidence>
<keyword evidence="3" id="KW-1185">Reference proteome</keyword>
<keyword evidence="1" id="KW-0175">Coiled coil</keyword>